<comment type="similarity">
    <text evidence="2">Belongs to the YkuD family.</text>
</comment>
<feature type="domain" description="L,D-TPase catalytic" evidence="10">
    <location>
        <begin position="58"/>
        <end position="180"/>
    </location>
</feature>
<dbReference type="InterPro" id="IPR038063">
    <property type="entry name" value="Transpep_catalytic_dom"/>
</dbReference>
<dbReference type="Gene3D" id="2.40.440.10">
    <property type="entry name" value="L,D-transpeptidase catalytic domain-like"/>
    <property type="match status" value="1"/>
</dbReference>
<keyword evidence="6 9" id="KW-0133">Cell shape</keyword>
<dbReference type="PROSITE" id="PS52029">
    <property type="entry name" value="LD_TPASE"/>
    <property type="match status" value="1"/>
</dbReference>
<keyword evidence="12" id="KW-1185">Reference proteome</keyword>
<keyword evidence="5" id="KW-0378">Hydrolase</keyword>
<dbReference type="InterPro" id="IPR050979">
    <property type="entry name" value="LD-transpeptidase"/>
</dbReference>
<dbReference type="GO" id="GO:0005576">
    <property type="term" value="C:extracellular region"/>
    <property type="evidence" value="ECO:0007669"/>
    <property type="project" value="TreeGrafter"/>
</dbReference>
<dbReference type="PANTHER" id="PTHR30582">
    <property type="entry name" value="L,D-TRANSPEPTIDASE"/>
    <property type="match status" value="1"/>
</dbReference>
<dbReference type="CDD" id="cd16913">
    <property type="entry name" value="YkuD_like"/>
    <property type="match status" value="1"/>
</dbReference>
<keyword evidence="7 9" id="KW-0573">Peptidoglycan synthesis</keyword>
<dbReference type="Proteomes" id="UP000199309">
    <property type="component" value="Unassembled WGS sequence"/>
</dbReference>
<proteinExistence type="inferred from homology"/>
<evidence type="ECO:0000256" key="2">
    <source>
        <dbReference type="ARBA" id="ARBA00005992"/>
    </source>
</evidence>
<dbReference type="PANTHER" id="PTHR30582:SF24">
    <property type="entry name" value="L,D-TRANSPEPTIDASE ERFK_SRFK-RELATED"/>
    <property type="match status" value="1"/>
</dbReference>
<dbReference type="SUPFAM" id="SSF141523">
    <property type="entry name" value="L,D-transpeptidase catalytic domain-like"/>
    <property type="match status" value="1"/>
</dbReference>
<organism evidence="11 12">
    <name type="scientific">Megasphaera paucivorans</name>
    <dbReference type="NCBI Taxonomy" id="349095"/>
    <lineage>
        <taxon>Bacteria</taxon>
        <taxon>Bacillati</taxon>
        <taxon>Bacillota</taxon>
        <taxon>Negativicutes</taxon>
        <taxon>Veillonellales</taxon>
        <taxon>Veillonellaceae</taxon>
        <taxon>Megasphaera</taxon>
    </lineage>
</organism>
<evidence type="ECO:0000259" key="10">
    <source>
        <dbReference type="PROSITE" id="PS52029"/>
    </source>
</evidence>
<name>A0A1G9YS26_9FIRM</name>
<protein>
    <submittedName>
        <fullName evidence="11">L,D-transpeptidase catalytic domain</fullName>
    </submittedName>
</protein>
<sequence>MLKIVVISIFSTIWMTGLMFAANTLSVSPSKENKPSALMMNEISVAASLLPDSQVQGMKVTLNLASRLLTVYEGNVKVHIYPVGVGKISTPTPIGYYKVTDKEINPEWIDPDNTNFRIESGEENPLGYRWIGLFGNYGIHGTNKPESIGGYVSNGCIRMYEKDVENLYNVIPLGTPVEIYYDRIVIDRNVDHTISYYIYPDGYKRQPLDIYTVRKALAGYGVDNFESNENISEKINNSDGQPTFIAKAYTLIVNGKRINLKAVGKDDSVYLPAVAVAAAVKSDLIWNAEKGILISPYGEVKGIVKNNVLYFHGSDADTLFHLHGILTDQLIYELNTVQSEPISSTQQTVTDKKNNIKPISTGKMLKITYK</sequence>
<dbReference type="EMBL" id="FNHQ01000025">
    <property type="protein sequence ID" value="SDN11989.1"/>
    <property type="molecule type" value="Genomic_DNA"/>
</dbReference>
<evidence type="ECO:0000256" key="7">
    <source>
        <dbReference type="ARBA" id="ARBA00022984"/>
    </source>
</evidence>
<dbReference type="InterPro" id="IPR005490">
    <property type="entry name" value="LD_TPept_cat_dom"/>
</dbReference>
<evidence type="ECO:0000256" key="4">
    <source>
        <dbReference type="ARBA" id="ARBA00022679"/>
    </source>
</evidence>
<evidence type="ECO:0000256" key="1">
    <source>
        <dbReference type="ARBA" id="ARBA00004752"/>
    </source>
</evidence>
<evidence type="ECO:0000313" key="12">
    <source>
        <dbReference type="Proteomes" id="UP000199309"/>
    </source>
</evidence>
<dbReference type="GO" id="GO:0071972">
    <property type="term" value="F:peptidoglycan L,D-transpeptidase activity"/>
    <property type="evidence" value="ECO:0007669"/>
    <property type="project" value="TreeGrafter"/>
</dbReference>
<evidence type="ECO:0000256" key="3">
    <source>
        <dbReference type="ARBA" id="ARBA00022676"/>
    </source>
</evidence>
<dbReference type="GO" id="GO:0018104">
    <property type="term" value="P:peptidoglycan-protein cross-linking"/>
    <property type="evidence" value="ECO:0007669"/>
    <property type="project" value="TreeGrafter"/>
</dbReference>
<dbReference type="GO" id="GO:0008360">
    <property type="term" value="P:regulation of cell shape"/>
    <property type="evidence" value="ECO:0007669"/>
    <property type="project" value="UniProtKB-UniRule"/>
</dbReference>
<feature type="active site" description="Nucleophile" evidence="9">
    <location>
        <position position="156"/>
    </location>
</feature>
<keyword evidence="8 9" id="KW-0961">Cell wall biogenesis/degradation</keyword>
<keyword evidence="3" id="KW-0328">Glycosyltransferase</keyword>
<feature type="active site" description="Proton donor/acceptor" evidence="9">
    <location>
        <position position="140"/>
    </location>
</feature>
<reference evidence="11 12" key="1">
    <citation type="submission" date="2016-10" db="EMBL/GenBank/DDBJ databases">
        <authorList>
            <person name="de Groot N.N."/>
        </authorList>
    </citation>
    <scope>NUCLEOTIDE SEQUENCE [LARGE SCALE GENOMIC DNA]</scope>
    <source>
        <strain evidence="11 12">DSM 16981</strain>
    </source>
</reference>
<dbReference type="GO" id="GO:0016757">
    <property type="term" value="F:glycosyltransferase activity"/>
    <property type="evidence" value="ECO:0007669"/>
    <property type="project" value="UniProtKB-KW"/>
</dbReference>
<dbReference type="UniPathway" id="UPA00219"/>
<evidence type="ECO:0000256" key="6">
    <source>
        <dbReference type="ARBA" id="ARBA00022960"/>
    </source>
</evidence>
<comment type="pathway">
    <text evidence="1 9">Cell wall biogenesis; peptidoglycan biosynthesis.</text>
</comment>
<dbReference type="GO" id="GO:0071555">
    <property type="term" value="P:cell wall organization"/>
    <property type="evidence" value="ECO:0007669"/>
    <property type="project" value="UniProtKB-UniRule"/>
</dbReference>
<dbReference type="STRING" id="349095.SAMN05660299_02139"/>
<evidence type="ECO:0000313" key="11">
    <source>
        <dbReference type="EMBL" id="SDN11989.1"/>
    </source>
</evidence>
<dbReference type="OrthoDB" id="9787225at2"/>
<keyword evidence="4" id="KW-0808">Transferase</keyword>
<dbReference type="Pfam" id="PF03734">
    <property type="entry name" value="YkuD"/>
    <property type="match status" value="1"/>
</dbReference>
<gene>
    <name evidence="11" type="ORF">SAMN05660299_02139</name>
</gene>
<evidence type="ECO:0000256" key="9">
    <source>
        <dbReference type="PROSITE-ProRule" id="PRU01373"/>
    </source>
</evidence>
<evidence type="ECO:0000256" key="8">
    <source>
        <dbReference type="ARBA" id="ARBA00023316"/>
    </source>
</evidence>
<accession>A0A1G9YS26</accession>
<evidence type="ECO:0000256" key="5">
    <source>
        <dbReference type="ARBA" id="ARBA00022801"/>
    </source>
</evidence>
<dbReference type="AlphaFoldDB" id="A0A1G9YS26"/>
<dbReference type="RefSeq" id="WP_091651684.1">
    <property type="nucleotide sequence ID" value="NZ_FNHQ01000025.1"/>
</dbReference>